<keyword evidence="1" id="KW-0032">Aminotransferase</keyword>
<comment type="caution">
    <text evidence="1">The sequence shown here is derived from an EMBL/GenBank/DDBJ whole genome shotgun (WGS) entry which is preliminary data.</text>
</comment>
<proteinExistence type="predicted"/>
<keyword evidence="1" id="KW-0808">Transferase</keyword>
<gene>
    <name evidence="1" type="ORF">ACI1P1_23910</name>
</gene>
<evidence type="ECO:0000313" key="1">
    <source>
        <dbReference type="EMBL" id="MFM9331344.1"/>
    </source>
</evidence>
<name>A0ACC7P524_9BACL</name>
<protein>
    <submittedName>
        <fullName evidence="1">PLP-dependent aminotransferase family protein</fullName>
    </submittedName>
</protein>
<organism evidence="1 2">
    <name type="scientific">Paenibacillus mesotrionivorans</name>
    <dbReference type="NCBI Taxonomy" id="3160968"/>
    <lineage>
        <taxon>Bacteria</taxon>
        <taxon>Bacillati</taxon>
        <taxon>Bacillota</taxon>
        <taxon>Bacilli</taxon>
        <taxon>Bacillales</taxon>
        <taxon>Paenibacillaceae</taxon>
        <taxon>Paenibacillus</taxon>
    </lineage>
</organism>
<dbReference type="Proteomes" id="UP001631969">
    <property type="component" value="Unassembled WGS sequence"/>
</dbReference>
<sequence length="477" mass="52175">MKEHVWGMELDRGGEVSLSRQIFVGVREAVLAGRLAPGEALPSTRLLAGQLGVSRNTVCDAYDMLLAEGFLVSRQGAPTRVAEGLAAQDPAGSRYAATPGLPPVPAASPSYPPVVHDFQTGRPDLRVFPWGLWSRMVKEAGENLPPSARGYGEAQGYAPLRSEIAAWLFRSRGMRVEETDIFITAGATQALHLLAVLLPRREEDLFALESPSHPAAFAIAANQGFSPLWLPVDRHGVLIEPLNDQNVSAVYVTPSHQFPLGGILPAPRRAALIRMAEAQGFYIIEDDYDSEYRYTGAPISPLYTLDQGAGRVIYVGSFSKTMFPALRLGFAIVPPALQKAWRTRRTYLDVQSPVLEQAGLALFLQTRSWDKHIRRMRRLYGQKRQALLEAISQHFAGAAVPWGDAAGLHLVLQFPGQTFGEEFIRGSRQDGIRINPVSVYCPGQGEHADKLLLGYGHLNAREIQNGVAALASFMTGY</sequence>
<dbReference type="EMBL" id="JBJURJ010000018">
    <property type="protein sequence ID" value="MFM9331344.1"/>
    <property type="molecule type" value="Genomic_DNA"/>
</dbReference>
<reference evidence="1" key="1">
    <citation type="submission" date="2024-12" db="EMBL/GenBank/DDBJ databases">
        <authorList>
            <person name="Wu N."/>
        </authorList>
    </citation>
    <scope>NUCLEOTIDE SEQUENCE</scope>
    <source>
        <strain evidence="1">P15</strain>
    </source>
</reference>
<keyword evidence="2" id="KW-1185">Reference proteome</keyword>
<evidence type="ECO:0000313" key="2">
    <source>
        <dbReference type="Proteomes" id="UP001631969"/>
    </source>
</evidence>
<accession>A0ACC7P524</accession>